<dbReference type="PROSITE" id="PS01117">
    <property type="entry name" value="HTH_MARR_1"/>
    <property type="match status" value="1"/>
</dbReference>
<dbReference type="InterPro" id="IPR000835">
    <property type="entry name" value="HTH_MarR-typ"/>
</dbReference>
<dbReference type="RefSeq" id="WP_134118079.1">
    <property type="nucleotide sequence ID" value="NZ_SOEG01000028.1"/>
</dbReference>
<evidence type="ECO:0000256" key="3">
    <source>
        <dbReference type="ARBA" id="ARBA00023163"/>
    </source>
</evidence>
<dbReference type="EMBL" id="SOEG01000028">
    <property type="protein sequence ID" value="TDX48416.1"/>
    <property type="molecule type" value="Genomic_DNA"/>
</dbReference>
<protein>
    <submittedName>
        <fullName evidence="5">MarR family transcriptional regulator</fullName>
    </submittedName>
</protein>
<dbReference type="PANTHER" id="PTHR42756:SF2">
    <property type="entry name" value="MARR FAMILY REGULATORY PROTEIN"/>
    <property type="match status" value="1"/>
</dbReference>
<evidence type="ECO:0000313" key="6">
    <source>
        <dbReference type="Proteomes" id="UP000295832"/>
    </source>
</evidence>
<keyword evidence="1" id="KW-0805">Transcription regulation</keyword>
<gene>
    <name evidence="5" type="ORF">C7959_12824</name>
</gene>
<dbReference type="SMART" id="SM00347">
    <property type="entry name" value="HTH_MARR"/>
    <property type="match status" value="1"/>
</dbReference>
<evidence type="ECO:0000256" key="2">
    <source>
        <dbReference type="ARBA" id="ARBA00023125"/>
    </source>
</evidence>
<keyword evidence="6" id="KW-1185">Reference proteome</keyword>
<evidence type="ECO:0000259" key="4">
    <source>
        <dbReference type="PROSITE" id="PS50995"/>
    </source>
</evidence>
<reference evidence="5 6" key="1">
    <citation type="submission" date="2019-03" db="EMBL/GenBank/DDBJ databases">
        <title>Subsurface microbial communities from deep shales in Ohio and West Virginia, USA.</title>
        <authorList>
            <person name="Wrighton K."/>
        </authorList>
    </citation>
    <scope>NUCLEOTIDE SEQUENCE [LARGE SCALE GENOMIC DNA]</scope>
    <source>
        <strain evidence="5 6">MSL 6dP</strain>
    </source>
</reference>
<keyword evidence="2" id="KW-0238">DNA-binding</keyword>
<sequence length="147" mass="17075">MKDDHIGRYISIAYRSNVTLLNKKLSNYGIGRGQYPFLIALYKKEGICQKSLCDFYNIDKAAAGRAIKKLVDKGFIIKKTDPNDKRRQLLYLTPKSKDFKKEFIEILKSNEKKMKKDLTEEEIEVFLKVIKKICFNLGVESTSLKEE</sequence>
<feature type="domain" description="HTH marR-type" evidence="4">
    <location>
        <begin position="1"/>
        <end position="135"/>
    </location>
</feature>
<dbReference type="AlphaFoldDB" id="A0A4R8H1I4"/>
<dbReference type="GO" id="GO:0003700">
    <property type="term" value="F:DNA-binding transcription factor activity"/>
    <property type="evidence" value="ECO:0007669"/>
    <property type="project" value="InterPro"/>
</dbReference>
<dbReference type="Gene3D" id="1.10.10.10">
    <property type="entry name" value="Winged helix-like DNA-binding domain superfamily/Winged helix DNA-binding domain"/>
    <property type="match status" value="1"/>
</dbReference>
<proteinExistence type="predicted"/>
<organism evidence="5 6">
    <name type="scientific">Orenia marismortui</name>
    <dbReference type="NCBI Taxonomy" id="46469"/>
    <lineage>
        <taxon>Bacteria</taxon>
        <taxon>Bacillati</taxon>
        <taxon>Bacillota</taxon>
        <taxon>Clostridia</taxon>
        <taxon>Halanaerobiales</taxon>
        <taxon>Halobacteroidaceae</taxon>
        <taxon>Orenia</taxon>
    </lineage>
</organism>
<dbReference type="Pfam" id="PF01047">
    <property type="entry name" value="MarR"/>
    <property type="match status" value="1"/>
</dbReference>
<dbReference type="InterPro" id="IPR036390">
    <property type="entry name" value="WH_DNA-bd_sf"/>
</dbReference>
<keyword evidence="3" id="KW-0804">Transcription</keyword>
<evidence type="ECO:0000256" key="1">
    <source>
        <dbReference type="ARBA" id="ARBA00023015"/>
    </source>
</evidence>
<accession>A0A4R8H1I4</accession>
<dbReference type="PRINTS" id="PR00598">
    <property type="entry name" value="HTHMARR"/>
</dbReference>
<dbReference type="InterPro" id="IPR023187">
    <property type="entry name" value="Tscrpt_reg_MarR-type_CS"/>
</dbReference>
<name>A0A4R8H1I4_9FIRM</name>
<dbReference type="InterPro" id="IPR036388">
    <property type="entry name" value="WH-like_DNA-bd_sf"/>
</dbReference>
<dbReference type="STRING" id="926561.GCA_000379025_01451"/>
<dbReference type="PROSITE" id="PS50995">
    <property type="entry name" value="HTH_MARR_2"/>
    <property type="match status" value="1"/>
</dbReference>
<comment type="caution">
    <text evidence="5">The sequence shown here is derived from an EMBL/GenBank/DDBJ whole genome shotgun (WGS) entry which is preliminary data.</text>
</comment>
<evidence type="ECO:0000313" key="5">
    <source>
        <dbReference type="EMBL" id="TDX48416.1"/>
    </source>
</evidence>
<dbReference type="GO" id="GO:0003677">
    <property type="term" value="F:DNA binding"/>
    <property type="evidence" value="ECO:0007669"/>
    <property type="project" value="UniProtKB-KW"/>
</dbReference>
<dbReference type="SUPFAM" id="SSF46785">
    <property type="entry name" value="Winged helix' DNA-binding domain"/>
    <property type="match status" value="1"/>
</dbReference>
<dbReference type="PANTHER" id="PTHR42756">
    <property type="entry name" value="TRANSCRIPTIONAL REGULATOR, MARR"/>
    <property type="match status" value="1"/>
</dbReference>
<dbReference type="Proteomes" id="UP000295832">
    <property type="component" value="Unassembled WGS sequence"/>
</dbReference>